<evidence type="ECO:0008006" key="3">
    <source>
        <dbReference type="Google" id="ProtNLM"/>
    </source>
</evidence>
<organism evidence="1 2">
    <name type="scientific">Saguinus oedipus</name>
    <name type="common">Cotton-top tamarin</name>
    <name type="synonym">Oedipomidas oedipus</name>
    <dbReference type="NCBI Taxonomy" id="9490"/>
    <lineage>
        <taxon>Eukaryota</taxon>
        <taxon>Metazoa</taxon>
        <taxon>Chordata</taxon>
        <taxon>Craniata</taxon>
        <taxon>Vertebrata</taxon>
        <taxon>Euteleostomi</taxon>
        <taxon>Mammalia</taxon>
        <taxon>Eutheria</taxon>
        <taxon>Euarchontoglires</taxon>
        <taxon>Primates</taxon>
        <taxon>Haplorrhini</taxon>
        <taxon>Platyrrhini</taxon>
        <taxon>Cebidae</taxon>
        <taxon>Callitrichinae</taxon>
        <taxon>Saguinus</taxon>
    </lineage>
</organism>
<protein>
    <recommendedName>
        <fullName evidence="3">Secreted protein</fullName>
    </recommendedName>
</protein>
<sequence length="86" mass="8873">MVTLGRCVLPLPLGLGSAALDFELAGRKLLQRWVPWCPLGFGRSPKLLTCLNPGHTSSGTSSGYSPEICKSDANVAFGGCGGVGQP</sequence>
<dbReference type="EMBL" id="JASSZA010000007">
    <property type="protein sequence ID" value="KAK2105905.1"/>
    <property type="molecule type" value="Genomic_DNA"/>
</dbReference>
<name>A0ABQ9V985_SAGOE</name>
<reference evidence="1 2" key="1">
    <citation type="submission" date="2023-05" db="EMBL/GenBank/DDBJ databases">
        <title>B98-5 Cell Line De Novo Hybrid Assembly: An Optical Mapping Approach.</title>
        <authorList>
            <person name="Kananen K."/>
            <person name="Auerbach J.A."/>
            <person name="Kautto E."/>
            <person name="Blachly J.S."/>
        </authorList>
    </citation>
    <scope>NUCLEOTIDE SEQUENCE [LARGE SCALE GENOMIC DNA]</scope>
    <source>
        <strain evidence="1">B95-8</strain>
        <tissue evidence="1">Cell line</tissue>
    </source>
</reference>
<dbReference type="Proteomes" id="UP001266305">
    <property type="component" value="Unassembled WGS sequence"/>
</dbReference>
<feature type="non-terminal residue" evidence="1">
    <location>
        <position position="86"/>
    </location>
</feature>
<gene>
    <name evidence="1" type="ORF">P7K49_015419</name>
</gene>
<evidence type="ECO:0000313" key="2">
    <source>
        <dbReference type="Proteomes" id="UP001266305"/>
    </source>
</evidence>
<comment type="caution">
    <text evidence="1">The sequence shown here is derived from an EMBL/GenBank/DDBJ whole genome shotgun (WGS) entry which is preliminary data.</text>
</comment>
<accession>A0ABQ9V985</accession>
<proteinExistence type="predicted"/>
<keyword evidence="2" id="KW-1185">Reference proteome</keyword>
<evidence type="ECO:0000313" key="1">
    <source>
        <dbReference type="EMBL" id="KAK2105905.1"/>
    </source>
</evidence>